<dbReference type="Gene3D" id="3.40.50.1820">
    <property type="entry name" value="alpha/beta hydrolase"/>
    <property type="match status" value="1"/>
</dbReference>
<protein>
    <submittedName>
        <fullName evidence="3">Alpha/beta hydrolase fold protein</fullName>
    </submittedName>
</protein>
<dbReference type="InterPro" id="IPR029058">
    <property type="entry name" value="AB_hydrolase_fold"/>
</dbReference>
<dbReference type="Pfam" id="PF12146">
    <property type="entry name" value="Hydrolase_4"/>
    <property type="match status" value="1"/>
</dbReference>
<dbReference type="PANTHER" id="PTHR22946:SF9">
    <property type="entry name" value="POLYKETIDE TRANSFERASE AF380"/>
    <property type="match status" value="1"/>
</dbReference>
<dbReference type="HOGENOM" id="CLU_1123205_0_0_9"/>
<evidence type="ECO:0000313" key="3">
    <source>
        <dbReference type="EMBL" id="ADU26197.1"/>
    </source>
</evidence>
<organism evidence="3 4">
    <name type="scientific">Ethanoligenens harbinense (strain DSM 18485 / JCM 12961 / CGMCC 1.5033 / YUAN-3)</name>
    <dbReference type="NCBI Taxonomy" id="663278"/>
    <lineage>
        <taxon>Bacteria</taxon>
        <taxon>Bacillati</taxon>
        <taxon>Bacillota</taxon>
        <taxon>Clostridia</taxon>
        <taxon>Eubacteriales</taxon>
        <taxon>Oscillospiraceae</taxon>
        <taxon>Ethanoligenens</taxon>
    </lineage>
</organism>
<reference evidence="3 4" key="1">
    <citation type="submission" date="2010-12" db="EMBL/GenBank/DDBJ databases">
        <title>Complete sequence of Ethanoligenens harbinense YUAN-3.</title>
        <authorList>
            <person name="Lucas S."/>
            <person name="Copeland A."/>
            <person name="Lapidus A."/>
            <person name="Cheng J.-F."/>
            <person name="Bruce D."/>
            <person name="Goodwin L."/>
            <person name="Pitluck S."/>
            <person name="Chertkov O."/>
            <person name="Misra M."/>
            <person name="Detter J.C."/>
            <person name="Han C."/>
            <person name="Tapia R."/>
            <person name="Land M."/>
            <person name="Hauser L."/>
            <person name="Jeffries C."/>
            <person name="Kyrpides N."/>
            <person name="Ivanova N."/>
            <person name="Mikhailova N."/>
            <person name="Wang A."/>
            <person name="Mouttaki H."/>
            <person name="He Z."/>
            <person name="Zhou J."/>
            <person name="Hemme C.L."/>
            <person name="Woyke T."/>
        </authorList>
    </citation>
    <scope>NUCLEOTIDE SEQUENCE [LARGE SCALE GENOMIC DNA]</scope>
    <source>
        <strain evidence="4">DSM 18485 / JCM 12961 / CGMCC 1.5033 / YUAN-3</strain>
    </source>
</reference>
<gene>
    <name evidence="3" type="ordered locus">Ethha_0624</name>
</gene>
<feature type="domain" description="Serine aminopeptidase S33" evidence="2">
    <location>
        <begin position="28"/>
        <end position="119"/>
    </location>
</feature>
<evidence type="ECO:0000259" key="2">
    <source>
        <dbReference type="Pfam" id="PF12146"/>
    </source>
</evidence>
<accession>E6U9T1</accession>
<evidence type="ECO:0000256" key="1">
    <source>
        <dbReference type="ARBA" id="ARBA00022801"/>
    </source>
</evidence>
<dbReference type="KEGG" id="eha:Ethha_0624"/>
<dbReference type="STRING" id="663278.Ethha_0624"/>
<keyword evidence="4" id="KW-1185">Reference proteome</keyword>
<dbReference type="InterPro" id="IPR022742">
    <property type="entry name" value="Hydrolase_4"/>
</dbReference>
<dbReference type="EMBL" id="CP002400">
    <property type="protein sequence ID" value="ADU26197.1"/>
    <property type="molecule type" value="Genomic_DNA"/>
</dbReference>
<dbReference type="GO" id="GO:0052689">
    <property type="term" value="F:carboxylic ester hydrolase activity"/>
    <property type="evidence" value="ECO:0007669"/>
    <property type="project" value="UniProtKB-ARBA"/>
</dbReference>
<dbReference type="eggNOG" id="COG1073">
    <property type="taxonomic scope" value="Bacteria"/>
</dbReference>
<dbReference type="AlphaFoldDB" id="E6U9T1"/>
<evidence type="ECO:0000313" key="4">
    <source>
        <dbReference type="Proteomes" id="UP000001551"/>
    </source>
</evidence>
<sequence>MEIEDVSFSCNDIELSGKLYTNEDNINKSIVVLSHDLGGKKEWLEKKAIAICKSGNHVFTFDFRGHGKSDGMANYETIYDLYTAIDYVQSLFSLELPVILGGQCMGGLFSFHAAAKRKNIIGVFGMSITPEWVMSPEIWNLTIQNMEEHKGGHNVRMDTERLRQFFLDHDVREIIKKLPGLPILLVHFEKDEISPVESLIKTFLHTCCEKNVFIFNQGQHTSPYLYNNINEILVWWINQKKERWYST</sequence>
<dbReference type="InterPro" id="IPR050261">
    <property type="entry name" value="FrsA_esterase"/>
</dbReference>
<dbReference type="RefSeq" id="WP_013484569.1">
    <property type="nucleotide sequence ID" value="NC_014828.1"/>
</dbReference>
<proteinExistence type="predicted"/>
<dbReference type="Proteomes" id="UP000001551">
    <property type="component" value="Chromosome"/>
</dbReference>
<keyword evidence="1 3" id="KW-0378">Hydrolase</keyword>
<name>E6U9T1_ETHHY</name>
<dbReference type="SUPFAM" id="SSF53474">
    <property type="entry name" value="alpha/beta-Hydrolases"/>
    <property type="match status" value="1"/>
</dbReference>
<dbReference type="PANTHER" id="PTHR22946">
    <property type="entry name" value="DIENELACTONE HYDROLASE DOMAIN-CONTAINING PROTEIN-RELATED"/>
    <property type="match status" value="1"/>
</dbReference>